<dbReference type="AlphaFoldDB" id="A0A2D1KK43"/>
<dbReference type="Gene3D" id="2.60.300.12">
    <property type="entry name" value="HesB-like domain"/>
    <property type="match status" value="1"/>
</dbReference>
<dbReference type="SUPFAM" id="SSF89360">
    <property type="entry name" value="HesB-like domain"/>
    <property type="match status" value="1"/>
</dbReference>
<dbReference type="InterPro" id="IPR000361">
    <property type="entry name" value="ATAP_core_dom"/>
</dbReference>
<evidence type="ECO:0000313" key="3">
    <source>
        <dbReference type="Proteomes" id="UP000223559"/>
    </source>
</evidence>
<name>A0A2D1KK43_9LACO</name>
<dbReference type="Proteomes" id="UP000223559">
    <property type="component" value="Chromosome"/>
</dbReference>
<gene>
    <name evidence="2" type="ORF">LC20004_00605</name>
</gene>
<reference evidence="2 3" key="1">
    <citation type="submission" date="2016-10" db="EMBL/GenBank/DDBJ databases">
        <title>The whole genome sequencing and assembly of L. cotyniformis subsp. torquens DSM 20004 strain.</title>
        <authorList>
            <person name="Park M.-K."/>
            <person name="Lee Y.-J."/>
            <person name="Yi H."/>
            <person name="Bahn Y.-S."/>
            <person name="Kim J.F."/>
            <person name="Lee D.-W."/>
        </authorList>
    </citation>
    <scope>NUCLEOTIDE SEQUENCE [LARGE SCALE GENOMIC DNA]</scope>
    <source>
        <strain evidence="2 3">DSM 20004</strain>
    </source>
</reference>
<dbReference type="Pfam" id="PF01521">
    <property type="entry name" value="Fe-S_biosyn"/>
    <property type="match status" value="1"/>
</dbReference>
<dbReference type="EMBL" id="CP017697">
    <property type="protein sequence ID" value="ATO42506.1"/>
    <property type="molecule type" value="Genomic_DNA"/>
</dbReference>
<accession>A0A2D1KK43</accession>
<dbReference type="OrthoDB" id="2361502at2"/>
<protein>
    <recommendedName>
        <fullName evidence="1">Core domain-containing protein</fullName>
    </recommendedName>
</protein>
<evidence type="ECO:0000313" key="2">
    <source>
        <dbReference type="EMBL" id="ATO42506.1"/>
    </source>
</evidence>
<sequence length="130" mass="14127">MKIQFDDAAAAKIQAHLAPGKRLLLTFEDGVGPYSQHAMIHMQVQFSINIINSDMEVPGYDQTITSNIGDFLVKGYSMDSLDENMVVHLNTNLGTLSLSGDGGLIDDNLGFIDFTEPNNAGLKENPARLS</sequence>
<dbReference type="RefSeq" id="WP_010014446.1">
    <property type="nucleotide sequence ID" value="NZ_AEOS01000295.1"/>
</dbReference>
<keyword evidence="3" id="KW-1185">Reference proteome</keyword>
<feature type="domain" description="Core" evidence="1">
    <location>
        <begin position="1"/>
        <end position="112"/>
    </location>
</feature>
<proteinExistence type="predicted"/>
<organism evidence="2 3">
    <name type="scientific">Loigolactobacillus coryniformis subsp. torquens DSM 20004 = KCTC 3535</name>
    <dbReference type="NCBI Taxonomy" id="1423822"/>
    <lineage>
        <taxon>Bacteria</taxon>
        <taxon>Bacillati</taxon>
        <taxon>Bacillota</taxon>
        <taxon>Bacilli</taxon>
        <taxon>Lactobacillales</taxon>
        <taxon>Lactobacillaceae</taxon>
        <taxon>Loigolactobacillus</taxon>
    </lineage>
</organism>
<dbReference type="KEGG" id="lcy:LC20004_00605"/>
<evidence type="ECO:0000259" key="1">
    <source>
        <dbReference type="Pfam" id="PF01521"/>
    </source>
</evidence>
<dbReference type="InterPro" id="IPR035903">
    <property type="entry name" value="HesB-like_dom_sf"/>
</dbReference>